<reference evidence="8" key="1">
    <citation type="submission" date="2011-04" db="EMBL/GenBank/DDBJ databases">
        <title>Evolution of plant cell wall degrading machinery underlies the functional diversity of forest fungi.</title>
        <authorList>
            <consortium name="US DOE Joint Genome Institute (JGI-PGF)"/>
            <person name="Eastwood D.C."/>
            <person name="Floudas D."/>
            <person name="Binder M."/>
            <person name="Majcherczyk A."/>
            <person name="Schneider P."/>
            <person name="Aerts A."/>
            <person name="Asiegbu F.O."/>
            <person name="Baker S.E."/>
            <person name="Barry K."/>
            <person name="Bendiksby M."/>
            <person name="Blumentritt M."/>
            <person name="Coutinho P.M."/>
            <person name="Cullen D."/>
            <person name="Cullen D."/>
            <person name="Gathman A."/>
            <person name="Goodell B."/>
            <person name="Henrissat B."/>
            <person name="Ihrmark K."/>
            <person name="Kauserud H."/>
            <person name="Kohler A."/>
            <person name="LaButti K."/>
            <person name="Lapidus A."/>
            <person name="Lavin J.L."/>
            <person name="Lee Y.-H."/>
            <person name="Lindquist E."/>
            <person name="Lilly W."/>
            <person name="Lucas S."/>
            <person name="Morin E."/>
            <person name="Murat C."/>
            <person name="Oguiza J.A."/>
            <person name="Park J."/>
            <person name="Pisabarro A.G."/>
            <person name="Riley R."/>
            <person name="Rosling A."/>
            <person name="Salamov A."/>
            <person name="Schmidt O."/>
            <person name="Schmutz J."/>
            <person name="Skrede I."/>
            <person name="Stenlid J."/>
            <person name="Wiebenga A."/>
            <person name="Xie X."/>
            <person name="Kues U."/>
            <person name="Hibbett D.S."/>
            <person name="Hoffmeister D."/>
            <person name="Hogberg N."/>
            <person name="Martin F."/>
            <person name="Grigoriev I.V."/>
            <person name="Watkinson S.C."/>
        </authorList>
    </citation>
    <scope>NUCLEOTIDE SEQUENCE</scope>
    <source>
        <strain evidence="8">S7.9</strain>
    </source>
</reference>
<dbReference type="OrthoDB" id="2017893at2759"/>
<gene>
    <name evidence="8" type="ORF">SERLADRAFT_433539</name>
</gene>
<dbReference type="EC" id="3.1.3.48" evidence="2"/>
<dbReference type="HOGENOM" id="CLU_023312_4_0_1"/>
<accession>F8NJ75</accession>
<feature type="region of interest" description="Disordered" evidence="5">
    <location>
        <begin position="304"/>
        <end position="352"/>
    </location>
</feature>
<dbReference type="PANTHER" id="PTHR45848:SF4">
    <property type="entry name" value="DUAL SPECIFICITY PROTEIN PHOSPHATASE 12"/>
    <property type="match status" value="1"/>
</dbReference>
<keyword evidence="3" id="KW-0378">Hydrolase</keyword>
<dbReference type="InterPro" id="IPR029021">
    <property type="entry name" value="Prot-tyrosine_phosphatase-like"/>
</dbReference>
<dbReference type="PROSITE" id="PS00383">
    <property type="entry name" value="TYR_PHOSPHATASE_1"/>
    <property type="match status" value="1"/>
</dbReference>
<dbReference type="InterPro" id="IPR000387">
    <property type="entry name" value="Tyr_Pase_dom"/>
</dbReference>
<feature type="compositionally biased region" description="Acidic residues" evidence="5">
    <location>
        <begin position="304"/>
        <end position="315"/>
    </location>
</feature>
<evidence type="ECO:0000256" key="5">
    <source>
        <dbReference type="SAM" id="MobiDB-lite"/>
    </source>
</evidence>
<dbReference type="Pfam" id="PF00782">
    <property type="entry name" value="DSPc"/>
    <property type="match status" value="1"/>
</dbReference>
<dbReference type="AlphaFoldDB" id="F8NJ75"/>
<feature type="region of interest" description="Disordered" evidence="5">
    <location>
        <begin position="210"/>
        <end position="291"/>
    </location>
</feature>
<evidence type="ECO:0000313" key="8">
    <source>
        <dbReference type="EMBL" id="EGO29559.1"/>
    </source>
</evidence>
<dbReference type="InterPro" id="IPR016130">
    <property type="entry name" value="Tyr_Pase_AS"/>
</dbReference>
<comment type="similarity">
    <text evidence="1">Belongs to the protein-tyrosine phosphatase family. Non-receptor class dual specificity subfamily.</text>
</comment>
<evidence type="ECO:0000256" key="1">
    <source>
        <dbReference type="ARBA" id="ARBA00008601"/>
    </source>
</evidence>
<organism>
    <name type="scientific">Serpula lacrymans var. lacrymans (strain S7.9)</name>
    <name type="common">Dry rot fungus</name>
    <dbReference type="NCBI Taxonomy" id="578457"/>
    <lineage>
        <taxon>Eukaryota</taxon>
        <taxon>Fungi</taxon>
        <taxon>Dikarya</taxon>
        <taxon>Basidiomycota</taxon>
        <taxon>Agaricomycotina</taxon>
        <taxon>Agaricomycetes</taxon>
        <taxon>Agaricomycetidae</taxon>
        <taxon>Boletales</taxon>
        <taxon>Coniophorineae</taxon>
        <taxon>Serpulaceae</taxon>
        <taxon>Serpula</taxon>
    </lineage>
</organism>
<dbReference type="GO" id="GO:0004725">
    <property type="term" value="F:protein tyrosine phosphatase activity"/>
    <property type="evidence" value="ECO:0007669"/>
    <property type="project" value="UniProtKB-EC"/>
</dbReference>
<dbReference type="SMART" id="SM00404">
    <property type="entry name" value="PTPc_motif"/>
    <property type="match status" value="1"/>
</dbReference>
<evidence type="ECO:0000256" key="4">
    <source>
        <dbReference type="ARBA" id="ARBA00022912"/>
    </source>
</evidence>
<dbReference type="InterPro" id="IPR003595">
    <property type="entry name" value="Tyr_Pase_cat"/>
</dbReference>
<sequence length="531" mass="56745">MDQVIPGLWIGGLANALDVEGLKARNIHSIVTAMRGKITIHATFTTHQINIDDSAEEDVLVHFLPSISFIQQELDKGWGVLVHCQAGISRSATIVAAYLMHSLKIDPTGALDMIRQVRPHVEPNEGFVEQLDVFHKASYQFTRRDKAIRMFYMERTVGEIMNGSGSLPEIDMFADHPHTPSESVPATPVRPSRRIRCKMCRRELATREHMLDHGQLGPSTPAVPSLTPAGSRRPSMNDYLQQPGAGSRRSSASLNVSISRRPSTGQPRSGIGSGSNGAVEGRPAGLLAPGDRGILESLSMSALETEDEPDMDDTQEGGIPNGNGHGNGSMSRRSSGADTRPFKPSPLSMEGIGRDLSDALDALTSPNQEEEAEKDSNPLGPPQNLEIASRASFSQDQPSVAAPPPSAAMSQFTSPTDLAAQLFANPKLAGLRSPGGTGPPTMSNGSAGGVGRVAVSPPILVNPKCSGYFVEPMKWMEPFLESGALGGKIICPNKKCGAKLGNYDWAGVCCSCKEWVTPGFCIHRSKVDEIA</sequence>
<protein>
    <recommendedName>
        <fullName evidence="2">protein-tyrosine-phosphatase</fullName>
        <ecNumber evidence="2">3.1.3.48</ecNumber>
    </recommendedName>
</protein>
<dbReference type="SMART" id="SM00195">
    <property type="entry name" value="DSPc"/>
    <property type="match status" value="1"/>
</dbReference>
<dbReference type="EMBL" id="GL945429">
    <property type="protein sequence ID" value="EGO29559.1"/>
    <property type="molecule type" value="Genomic_DNA"/>
</dbReference>
<evidence type="ECO:0000259" key="6">
    <source>
        <dbReference type="PROSITE" id="PS50054"/>
    </source>
</evidence>
<evidence type="ECO:0000256" key="3">
    <source>
        <dbReference type="ARBA" id="ARBA00022801"/>
    </source>
</evidence>
<keyword evidence="4" id="KW-0904">Protein phosphatase</keyword>
<dbReference type="PROSITE" id="PS50054">
    <property type="entry name" value="TYR_PHOSPHATASE_DUAL"/>
    <property type="match status" value="1"/>
</dbReference>
<dbReference type="GeneID" id="18814209"/>
<dbReference type="Gene3D" id="3.90.190.10">
    <property type="entry name" value="Protein tyrosine phosphatase superfamily"/>
    <property type="match status" value="1"/>
</dbReference>
<dbReference type="InterPro" id="IPR020422">
    <property type="entry name" value="TYR_PHOSPHATASE_DUAL_dom"/>
</dbReference>
<dbReference type="InterPro" id="IPR000340">
    <property type="entry name" value="Dual-sp_phosphatase_cat-dom"/>
</dbReference>
<feature type="domain" description="Tyrosine specific protein phosphatases" evidence="7">
    <location>
        <begin position="61"/>
        <end position="121"/>
    </location>
</feature>
<dbReference type="SUPFAM" id="SSF52799">
    <property type="entry name" value="(Phosphotyrosine protein) phosphatases II"/>
    <property type="match status" value="1"/>
</dbReference>
<dbReference type="PROSITE" id="PS50056">
    <property type="entry name" value="TYR_PHOSPHATASE_2"/>
    <property type="match status" value="1"/>
</dbReference>
<proteinExistence type="inferred from homology"/>
<dbReference type="CDD" id="cd14498">
    <property type="entry name" value="DSP"/>
    <property type="match status" value="1"/>
</dbReference>
<dbReference type="GO" id="GO:0005634">
    <property type="term" value="C:nucleus"/>
    <property type="evidence" value="ECO:0007669"/>
    <property type="project" value="TreeGrafter"/>
</dbReference>
<dbReference type="RefSeq" id="XP_007313801.1">
    <property type="nucleotide sequence ID" value="XM_007313739.1"/>
</dbReference>
<dbReference type="PANTHER" id="PTHR45848">
    <property type="entry name" value="DUAL SPECIFICITY PROTEIN PHOSPHATASE 12 FAMILY MEMBER"/>
    <property type="match status" value="1"/>
</dbReference>
<feature type="compositionally biased region" description="Polar residues" evidence="5">
    <location>
        <begin position="248"/>
        <end position="267"/>
    </location>
</feature>
<name>F8NJ75_SERL9</name>
<feature type="region of interest" description="Disordered" evidence="5">
    <location>
        <begin position="365"/>
        <end position="412"/>
    </location>
</feature>
<evidence type="ECO:0000259" key="7">
    <source>
        <dbReference type="PROSITE" id="PS50056"/>
    </source>
</evidence>
<dbReference type="KEGG" id="sla:SERLADRAFT_433539"/>
<feature type="domain" description="Tyrosine-protein phosphatase" evidence="6">
    <location>
        <begin position="1"/>
        <end position="140"/>
    </location>
</feature>
<evidence type="ECO:0000256" key="2">
    <source>
        <dbReference type="ARBA" id="ARBA00013064"/>
    </source>
</evidence>
<dbReference type="GO" id="GO:0008138">
    <property type="term" value="F:protein tyrosine/serine/threonine phosphatase activity"/>
    <property type="evidence" value="ECO:0007669"/>
    <property type="project" value="TreeGrafter"/>
</dbReference>
<dbReference type="Proteomes" id="UP000008064">
    <property type="component" value="Unassembled WGS sequence"/>
</dbReference>